<keyword evidence="8" id="KW-0472">Membrane</keyword>
<name>A0A366HKE9_9BURK</name>
<gene>
    <name evidence="12" type="ORF">DFR37_101474</name>
</gene>
<keyword evidence="5" id="KW-0997">Cell inner membrane</keyword>
<dbReference type="FunFam" id="2.40.30.170:FF:000003">
    <property type="entry name" value="Multidrug resistance protein A"/>
    <property type="match status" value="1"/>
</dbReference>
<dbReference type="InterPro" id="IPR058634">
    <property type="entry name" value="AaeA-lik-b-barrel"/>
</dbReference>
<dbReference type="OrthoDB" id="9811754at2"/>
<evidence type="ECO:0000256" key="2">
    <source>
        <dbReference type="ARBA" id="ARBA00009477"/>
    </source>
</evidence>
<evidence type="ECO:0000256" key="5">
    <source>
        <dbReference type="ARBA" id="ARBA00022519"/>
    </source>
</evidence>
<dbReference type="PANTHER" id="PTHR30386:SF19">
    <property type="entry name" value="MULTIDRUG EXPORT PROTEIN EMRA-RELATED"/>
    <property type="match status" value="1"/>
</dbReference>
<evidence type="ECO:0000259" key="10">
    <source>
        <dbReference type="Pfam" id="PF25885"/>
    </source>
</evidence>
<keyword evidence="6" id="KW-0812">Transmembrane</keyword>
<feature type="domain" description="Multidrug export protein EmrA/FarA alpha-helical hairpin" evidence="10">
    <location>
        <begin position="86"/>
        <end position="221"/>
    </location>
</feature>
<proteinExistence type="inferred from homology"/>
<dbReference type="Gene3D" id="1.10.287.470">
    <property type="entry name" value="Helix hairpin bin"/>
    <property type="match status" value="1"/>
</dbReference>
<organism evidence="12 13">
    <name type="scientific">Eoetvoesiella caeni</name>
    <dbReference type="NCBI Taxonomy" id="645616"/>
    <lineage>
        <taxon>Bacteria</taxon>
        <taxon>Pseudomonadati</taxon>
        <taxon>Pseudomonadota</taxon>
        <taxon>Betaproteobacteria</taxon>
        <taxon>Burkholderiales</taxon>
        <taxon>Alcaligenaceae</taxon>
        <taxon>Eoetvoesiella</taxon>
    </lineage>
</organism>
<comment type="similarity">
    <text evidence="2">Belongs to the membrane fusion protein (MFP) (TC 8.A.1) family.</text>
</comment>
<dbReference type="GO" id="GO:0046677">
    <property type="term" value="P:response to antibiotic"/>
    <property type="evidence" value="ECO:0007669"/>
    <property type="project" value="UniProtKB-ARBA"/>
</dbReference>
<dbReference type="Pfam" id="PF25963">
    <property type="entry name" value="Beta-barrel_AAEA"/>
    <property type="match status" value="1"/>
</dbReference>
<dbReference type="RefSeq" id="WP_113931625.1">
    <property type="nucleotide sequence ID" value="NZ_JACCEU010000001.1"/>
</dbReference>
<comment type="subcellular location">
    <subcellularLocation>
        <location evidence="1">Cell inner membrane</location>
        <topology evidence="1">Single-pass membrane protein</topology>
    </subcellularLocation>
</comment>
<evidence type="ECO:0000256" key="1">
    <source>
        <dbReference type="ARBA" id="ARBA00004377"/>
    </source>
</evidence>
<dbReference type="EMBL" id="QNRQ01000001">
    <property type="protein sequence ID" value="RBP43344.1"/>
    <property type="molecule type" value="Genomic_DNA"/>
</dbReference>
<keyword evidence="4" id="KW-1003">Cell membrane</keyword>
<evidence type="ECO:0000256" key="9">
    <source>
        <dbReference type="SAM" id="Coils"/>
    </source>
</evidence>
<keyword evidence="9" id="KW-0175">Coiled coil</keyword>
<evidence type="ECO:0000259" key="11">
    <source>
        <dbReference type="Pfam" id="PF25963"/>
    </source>
</evidence>
<dbReference type="SUPFAM" id="SSF111369">
    <property type="entry name" value="HlyD-like secretion proteins"/>
    <property type="match status" value="3"/>
</dbReference>
<evidence type="ECO:0000256" key="7">
    <source>
        <dbReference type="ARBA" id="ARBA00022989"/>
    </source>
</evidence>
<evidence type="ECO:0000256" key="3">
    <source>
        <dbReference type="ARBA" id="ARBA00022448"/>
    </source>
</evidence>
<reference evidence="12 13" key="1">
    <citation type="submission" date="2018-06" db="EMBL/GenBank/DDBJ databases">
        <title>Genomic Encyclopedia of Type Strains, Phase IV (KMG-IV): sequencing the most valuable type-strain genomes for metagenomic binning, comparative biology and taxonomic classification.</title>
        <authorList>
            <person name="Goeker M."/>
        </authorList>
    </citation>
    <scope>NUCLEOTIDE SEQUENCE [LARGE SCALE GENOMIC DNA]</scope>
    <source>
        <strain evidence="12 13">DSM 25520</strain>
    </source>
</reference>
<evidence type="ECO:0000313" key="13">
    <source>
        <dbReference type="Proteomes" id="UP000253628"/>
    </source>
</evidence>
<dbReference type="PANTHER" id="PTHR30386">
    <property type="entry name" value="MEMBRANE FUSION SUBUNIT OF EMRAB-TOLC MULTIDRUG EFFLUX PUMP"/>
    <property type="match status" value="1"/>
</dbReference>
<comment type="caution">
    <text evidence="12">The sequence shown here is derived from an EMBL/GenBank/DDBJ whole genome shotgun (WGS) entry which is preliminary data.</text>
</comment>
<dbReference type="GO" id="GO:1990961">
    <property type="term" value="P:xenobiotic detoxification by transmembrane export across the plasma membrane"/>
    <property type="evidence" value="ECO:0007669"/>
    <property type="project" value="UniProtKB-ARBA"/>
</dbReference>
<dbReference type="GO" id="GO:0005886">
    <property type="term" value="C:plasma membrane"/>
    <property type="evidence" value="ECO:0007669"/>
    <property type="project" value="UniProtKB-SubCell"/>
</dbReference>
<dbReference type="Pfam" id="PF25885">
    <property type="entry name" value="HH_EMRA"/>
    <property type="match status" value="1"/>
</dbReference>
<dbReference type="Proteomes" id="UP000253628">
    <property type="component" value="Unassembled WGS sequence"/>
</dbReference>
<dbReference type="InterPro" id="IPR058633">
    <property type="entry name" value="EmrA/FarA_HH"/>
</dbReference>
<protein>
    <submittedName>
        <fullName evidence="12">Membrane fusion protein (Multidrug efflux system)</fullName>
    </submittedName>
</protein>
<evidence type="ECO:0000313" key="12">
    <source>
        <dbReference type="EMBL" id="RBP43344.1"/>
    </source>
</evidence>
<dbReference type="InterPro" id="IPR050739">
    <property type="entry name" value="MFP"/>
</dbReference>
<dbReference type="Gene3D" id="2.40.30.170">
    <property type="match status" value="1"/>
</dbReference>
<dbReference type="AlphaFoldDB" id="A0A366HKE9"/>
<keyword evidence="13" id="KW-1185">Reference proteome</keyword>
<keyword evidence="7" id="KW-1133">Transmembrane helix</keyword>
<accession>A0A366HKE9</accession>
<feature type="coiled-coil region" evidence="9">
    <location>
        <begin position="113"/>
        <end position="147"/>
    </location>
</feature>
<evidence type="ECO:0000256" key="4">
    <source>
        <dbReference type="ARBA" id="ARBA00022475"/>
    </source>
</evidence>
<dbReference type="Gene3D" id="2.40.50.100">
    <property type="match status" value="1"/>
</dbReference>
<feature type="domain" description="p-hydroxybenzoic acid efflux pump subunit AaeA-like beta-barrel" evidence="11">
    <location>
        <begin position="258"/>
        <end position="337"/>
    </location>
</feature>
<keyword evidence="3" id="KW-0813">Transport</keyword>
<dbReference type="GO" id="GO:0015721">
    <property type="term" value="P:bile acid and bile salt transport"/>
    <property type="evidence" value="ECO:0007669"/>
    <property type="project" value="UniProtKB-ARBA"/>
</dbReference>
<evidence type="ECO:0000256" key="8">
    <source>
        <dbReference type="ARBA" id="ARBA00023136"/>
    </source>
</evidence>
<evidence type="ECO:0000256" key="6">
    <source>
        <dbReference type="ARBA" id="ARBA00022692"/>
    </source>
</evidence>
<sequence>MSSVTSTNPKRKRLLATAALVFILLGVAYAIWWFIFAAHYESTDDAYVHGNIVQVTPQISGTVIGIEADDTQLVTKGSPLIRLDSTDTEVALMQAQAALAQAVRRTRTLYVQNESLEADIAMRQANVDRARADLAKAESDLKRRQTLARSGGVSGEEILHAQTAVKAAQAGLAQTKASLAAANSTLRTNQALTANTTVAKHPDVLQAAGQLRKAWLANARTELRAPVDGMVAERSAQVGQHVAPGTPLMTVIPLHQVWVEANFKEVQVRKMKPGQKATLTADLYGGKVVYHGTVQGLAAGTGSAFALLPAQNATGNWIKVVQRVPVRIALDPKDIDAHPLRIGLSMQVEVDLASSATPEGAATPNTTLKTNVYAEGAQGADALINQIIQDNLGS</sequence>